<evidence type="ECO:0000313" key="2">
    <source>
        <dbReference type="Proteomes" id="UP000001292"/>
    </source>
</evidence>
<reference evidence="1 2" key="1">
    <citation type="journal article" date="2007" name="Nature">
        <title>Evolution of genes and genomes on the Drosophila phylogeny.</title>
        <authorList>
            <consortium name="Drosophila 12 Genomes Consortium"/>
            <person name="Clark A.G."/>
            <person name="Eisen M.B."/>
            <person name="Smith D.R."/>
            <person name="Bergman C.M."/>
            <person name="Oliver B."/>
            <person name="Markow T.A."/>
            <person name="Kaufman T.C."/>
            <person name="Kellis M."/>
            <person name="Gelbart W."/>
            <person name="Iyer V.N."/>
            <person name="Pollard D.A."/>
            <person name="Sackton T.B."/>
            <person name="Larracuente A.M."/>
            <person name="Singh N.D."/>
            <person name="Abad J.P."/>
            <person name="Abt D.N."/>
            <person name="Adryan B."/>
            <person name="Aguade M."/>
            <person name="Akashi H."/>
            <person name="Anderson W.W."/>
            <person name="Aquadro C.F."/>
            <person name="Ardell D.H."/>
            <person name="Arguello R."/>
            <person name="Artieri C.G."/>
            <person name="Barbash D.A."/>
            <person name="Barker D."/>
            <person name="Barsanti P."/>
            <person name="Batterham P."/>
            <person name="Batzoglou S."/>
            <person name="Begun D."/>
            <person name="Bhutkar A."/>
            <person name="Blanco E."/>
            <person name="Bosak S.A."/>
            <person name="Bradley R.K."/>
            <person name="Brand A.D."/>
            <person name="Brent M.R."/>
            <person name="Brooks A.N."/>
            <person name="Brown R.H."/>
            <person name="Butlin R.K."/>
            <person name="Caggese C."/>
            <person name="Calvi B.R."/>
            <person name="Bernardo de Carvalho A."/>
            <person name="Caspi A."/>
            <person name="Castrezana S."/>
            <person name="Celniker S.E."/>
            <person name="Chang J.L."/>
            <person name="Chapple C."/>
            <person name="Chatterji S."/>
            <person name="Chinwalla A."/>
            <person name="Civetta A."/>
            <person name="Clifton S.W."/>
            <person name="Comeron J.M."/>
            <person name="Costello J.C."/>
            <person name="Coyne J.A."/>
            <person name="Daub J."/>
            <person name="David R.G."/>
            <person name="Delcher A.L."/>
            <person name="Delehaunty K."/>
            <person name="Do C.B."/>
            <person name="Ebling H."/>
            <person name="Edwards K."/>
            <person name="Eickbush T."/>
            <person name="Evans J.D."/>
            <person name="Filipski A."/>
            <person name="Findeiss S."/>
            <person name="Freyhult E."/>
            <person name="Fulton L."/>
            <person name="Fulton R."/>
            <person name="Garcia A.C."/>
            <person name="Gardiner A."/>
            <person name="Garfield D.A."/>
            <person name="Garvin B.E."/>
            <person name="Gibson G."/>
            <person name="Gilbert D."/>
            <person name="Gnerre S."/>
            <person name="Godfrey J."/>
            <person name="Good R."/>
            <person name="Gotea V."/>
            <person name="Gravely B."/>
            <person name="Greenberg A.J."/>
            <person name="Griffiths-Jones S."/>
            <person name="Gross S."/>
            <person name="Guigo R."/>
            <person name="Gustafson E.A."/>
            <person name="Haerty W."/>
            <person name="Hahn M.W."/>
            <person name="Halligan D.L."/>
            <person name="Halpern A.L."/>
            <person name="Halter G.M."/>
            <person name="Han M.V."/>
            <person name="Heger A."/>
            <person name="Hillier L."/>
            <person name="Hinrichs A.S."/>
            <person name="Holmes I."/>
            <person name="Hoskins R.A."/>
            <person name="Hubisz M.J."/>
            <person name="Hultmark D."/>
            <person name="Huntley M.A."/>
            <person name="Jaffe D.B."/>
            <person name="Jagadeeshan S."/>
            <person name="Jeck W.R."/>
            <person name="Johnson J."/>
            <person name="Jones C.D."/>
            <person name="Jordan W.C."/>
            <person name="Karpen G.H."/>
            <person name="Kataoka E."/>
            <person name="Keightley P.D."/>
            <person name="Kheradpour P."/>
            <person name="Kirkness E.F."/>
            <person name="Koerich L.B."/>
            <person name="Kristiansen K."/>
            <person name="Kudrna D."/>
            <person name="Kulathinal R.J."/>
            <person name="Kumar S."/>
            <person name="Kwok R."/>
            <person name="Lander E."/>
            <person name="Langley C.H."/>
            <person name="Lapoint R."/>
            <person name="Lazzaro B.P."/>
            <person name="Lee S.J."/>
            <person name="Levesque L."/>
            <person name="Li R."/>
            <person name="Lin C.F."/>
            <person name="Lin M.F."/>
            <person name="Lindblad-Toh K."/>
            <person name="Llopart A."/>
            <person name="Long M."/>
            <person name="Low L."/>
            <person name="Lozovsky E."/>
            <person name="Lu J."/>
            <person name="Luo M."/>
            <person name="Machado C.A."/>
            <person name="Makalowski W."/>
            <person name="Marzo M."/>
            <person name="Matsuda M."/>
            <person name="Matzkin L."/>
            <person name="McAllister B."/>
            <person name="McBride C.S."/>
            <person name="McKernan B."/>
            <person name="McKernan K."/>
            <person name="Mendez-Lago M."/>
            <person name="Minx P."/>
            <person name="Mollenhauer M.U."/>
            <person name="Montooth K."/>
            <person name="Mount S.M."/>
            <person name="Mu X."/>
            <person name="Myers E."/>
            <person name="Negre B."/>
            <person name="Newfeld S."/>
            <person name="Nielsen R."/>
            <person name="Noor M.A."/>
            <person name="O'Grady P."/>
            <person name="Pachter L."/>
            <person name="Papaceit M."/>
            <person name="Parisi M.J."/>
            <person name="Parisi M."/>
            <person name="Parts L."/>
            <person name="Pedersen J.S."/>
            <person name="Pesole G."/>
            <person name="Phillippy A.M."/>
            <person name="Ponting C.P."/>
            <person name="Pop M."/>
            <person name="Porcelli D."/>
            <person name="Powell J.R."/>
            <person name="Prohaska S."/>
            <person name="Pruitt K."/>
            <person name="Puig M."/>
            <person name="Quesneville H."/>
            <person name="Ram K.R."/>
            <person name="Rand D."/>
            <person name="Rasmussen M.D."/>
            <person name="Reed L.K."/>
            <person name="Reenan R."/>
            <person name="Reily A."/>
            <person name="Remington K.A."/>
            <person name="Rieger T.T."/>
            <person name="Ritchie M.G."/>
            <person name="Robin C."/>
            <person name="Rogers Y.H."/>
            <person name="Rohde C."/>
            <person name="Rozas J."/>
            <person name="Rubenfield M.J."/>
            <person name="Ruiz A."/>
            <person name="Russo S."/>
            <person name="Salzberg S.L."/>
            <person name="Sanchez-Gracia A."/>
            <person name="Saranga D.J."/>
            <person name="Sato H."/>
            <person name="Schaeffer S.W."/>
            <person name="Schatz M.C."/>
            <person name="Schlenke T."/>
            <person name="Schwartz R."/>
            <person name="Segarra C."/>
            <person name="Singh R.S."/>
            <person name="Sirot L."/>
            <person name="Sirota M."/>
            <person name="Sisneros N.B."/>
            <person name="Smith C.D."/>
            <person name="Smith T.F."/>
            <person name="Spieth J."/>
            <person name="Stage D.E."/>
            <person name="Stark A."/>
            <person name="Stephan W."/>
            <person name="Strausberg R.L."/>
            <person name="Strempel S."/>
            <person name="Sturgill D."/>
            <person name="Sutton G."/>
            <person name="Sutton G.G."/>
            <person name="Tao W."/>
            <person name="Teichmann S."/>
            <person name="Tobari Y.N."/>
            <person name="Tomimura Y."/>
            <person name="Tsolas J.M."/>
            <person name="Valente V.L."/>
            <person name="Venter E."/>
            <person name="Venter J.C."/>
            <person name="Vicario S."/>
            <person name="Vieira F.G."/>
            <person name="Vilella A.J."/>
            <person name="Villasante A."/>
            <person name="Walenz B."/>
            <person name="Wang J."/>
            <person name="Wasserman M."/>
            <person name="Watts T."/>
            <person name="Wilson D."/>
            <person name="Wilson R.K."/>
            <person name="Wing R.A."/>
            <person name="Wolfner M.F."/>
            <person name="Wong A."/>
            <person name="Wong G.K."/>
            <person name="Wu C.I."/>
            <person name="Wu G."/>
            <person name="Yamamoto D."/>
            <person name="Yang H.P."/>
            <person name="Yang S.P."/>
            <person name="Yorke J.A."/>
            <person name="Yoshida K."/>
            <person name="Zdobnov E."/>
            <person name="Zhang P."/>
            <person name="Zhang Y."/>
            <person name="Zimin A.V."/>
            <person name="Baldwin J."/>
            <person name="Abdouelleil A."/>
            <person name="Abdulkadir J."/>
            <person name="Abebe A."/>
            <person name="Abera B."/>
            <person name="Abreu J."/>
            <person name="Acer S.C."/>
            <person name="Aftuck L."/>
            <person name="Alexander A."/>
            <person name="An P."/>
            <person name="Anderson E."/>
            <person name="Anderson S."/>
            <person name="Arachi H."/>
            <person name="Azer M."/>
            <person name="Bachantsang P."/>
            <person name="Barry A."/>
            <person name="Bayul T."/>
            <person name="Berlin A."/>
            <person name="Bessette D."/>
            <person name="Bloom T."/>
            <person name="Blye J."/>
            <person name="Boguslavskiy L."/>
            <person name="Bonnet C."/>
            <person name="Boukhgalter B."/>
            <person name="Bourzgui I."/>
            <person name="Brown A."/>
            <person name="Cahill P."/>
            <person name="Channer S."/>
            <person name="Cheshatsang Y."/>
            <person name="Chuda L."/>
            <person name="Citroen M."/>
            <person name="Collymore A."/>
            <person name="Cooke P."/>
            <person name="Costello M."/>
            <person name="D'Aco K."/>
            <person name="Daza R."/>
            <person name="De Haan G."/>
            <person name="DeGray S."/>
            <person name="DeMaso C."/>
            <person name="Dhargay N."/>
            <person name="Dooley K."/>
            <person name="Dooley E."/>
            <person name="Doricent M."/>
            <person name="Dorje P."/>
            <person name="Dorjee K."/>
            <person name="Dupes A."/>
            <person name="Elong R."/>
            <person name="Falk J."/>
            <person name="Farina A."/>
            <person name="Faro S."/>
            <person name="Ferguson D."/>
            <person name="Fisher S."/>
            <person name="Foley C.D."/>
            <person name="Franke A."/>
            <person name="Friedrich D."/>
            <person name="Gadbois L."/>
            <person name="Gearin G."/>
            <person name="Gearin C.R."/>
            <person name="Giannoukos G."/>
            <person name="Goode T."/>
            <person name="Graham J."/>
            <person name="Grandbois E."/>
            <person name="Grewal S."/>
            <person name="Gyaltsen K."/>
            <person name="Hafez N."/>
            <person name="Hagos B."/>
            <person name="Hall J."/>
            <person name="Henson C."/>
            <person name="Hollinger A."/>
            <person name="Honan T."/>
            <person name="Huard M.D."/>
            <person name="Hughes L."/>
            <person name="Hurhula B."/>
            <person name="Husby M.E."/>
            <person name="Kamat A."/>
            <person name="Kanga B."/>
            <person name="Kashin S."/>
            <person name="Khazanovich D."/>
            <person name="Kisner P."/>
            <person name="Lance K."/>
            <person name="Lara M."/>
            <person name="Lee W."/>
            <person name="Lennon N."/>
            <person name="Letendre F."/>
            <person name="LeVine R."/>
            <person name="Lipovsky A."/>
            <person name="Liu X."/>
            <person name="Liu J."/>
            <person name="Liu S."/>
            <person name="Lokyitsang T."/>
            <person name="Lokyitsang Y."/>
            <person name="Lubonja R."/>
            <person name="Lui A."/>
            <person name="MacDonald P."/>
            <person name="Magnisalis V."/>
            <person name="Maru K."/>
            <person name="Matthews C."/>
            <person name="McCusker W."/>
            <person name="McDonough S."/>
            <person name="Mehta T."/>
            <person name="Meldrim J."/>
            <person name="Meneus L."/>
            <person name="Mihai O."/>
            <person name="Mihalev A."/>
            <person name="Mihova T."/>
            <person name="Mittelman R."/>
            <person name="Mlenga V."/>
            <person name="Montmayeur A."/>
            <person name="Mulrain L."/>
            <person name="Navidi A."/>
            <person name="Naylor J."/>
            <person name="Negash T."/>
            <person name="Nguyen T."/>
            <person name="Nguyen N."/>
            <person name="Nicol R."/>
            <person name="Norbu C."/>
            <person name="Norbu N."/>
            <person name="Novod N."/>
            <person name="O'Neill B."/>
            <person name="Osman S."/>
            <person name="Markiewicz E."/>
            <person name="Oyono O.L."/>
            <person name="Patti C."/>
            <person name="Phunkhang P."/>
            <person name="Pierre F."/>
            <person name="Priest M."/>
            <person name="Raghuraman S."/>
            <person name="Rege F."/>
            <person name="Reyes R."/>
            <person name="Rise C."/>
            <person name="Rogov P."/>
            <person name="Ross K."/>
            <person name="Ryan E."/>
            <person name="Settipalli S."/>
            <person name="Shea T."/>
            <person name="Sherpa N."/>
            <person name="Shi L."/>
            <person name="Shih D."/>
            <person name="Sparrow T."/>
            <person name="Spaulding J."/>
            <person name="Stalker J."/>
            <person name="Stange-Thomann N."/>
            <person name="Stavropoulos S."/>
            <person name="Stone C."/>
            <person name="Strader C."/>
            <person name="Tesfaye S."/>
            <person name="Thomson T."/>
            <person name="Thoulutsang Y."/>
            <person name="Thoulutsang D."/>
            <person name="Topham K."/>
            <person name="Topping I."/>
            <person name="Tsamla T."/>
            <person name="Vassiliev H."/>
            <person name="Vo A."/>
            <person name="Wangchuk T."/>
            <person name="Wangdi T."/>
            <person name="Weiand M."/>
            <person name="Wilkinson J."/>
            <person name="Wilson A."/>
            <person name="Yadav S."/>
            <person name="Young G."/>
            <person name="Yu Q."/>
            <person name="Zembek L."/>
            <person name="Zhong D."/>
            <person name="Zimmer A."/>
            <person name="Zwirko Z."/>
            <person name="Jaffe D.B."/>
            <person name="Alvarez P."/>
            <person name="Brockman W."/>
            <person name="Butler J."/>
            <person name="Chin C."/>
            <person name="Gnerre S."/>
            <person name="Grabherr M."/>
            <person name="Kleber M."/>
            <person name="Mauceli E."/>
            <person name="MacCallum I."/>
        </authorList>
    </citation>
    <scope>NUCLEOTIDE SEQUENCE [LARGE SCALE GENOMIC DNA]</scope>
    <source>
        <strain evidence="2">Rob3c / Tucson 14021-0248.25</strain>
    </source>
</reference>
<proteinExistence type="predicted"/>
<keyword evidence="2" id="KW-1185">Reference proteome</keyword>
<gene>
    <name evidence="1" type="primary">Dsec\GM23350</name>
    <name evidence="1" type="ORF">Dsec_GM23350</name>
</gene>
<dbReference type="EMBL" id="CH480833">
    <property type="protein sequence ID" value="EDW46348.1"/>
    <property type="molecule type" value="Genomic_DNA"/>
</dbReference>
<name>B4IFC6_DROSE</name>
<dbReference type="AlphaFoldDB" id="B4IFC6"/>
<organism evidence="2">
    <name type="scientific">Drosophila sechellia</name>
    <name type="common">Fruit fly</name>
    <dbReference type="NCBI Taxonomy" id="7238"/>
    <lineage>
        <taxon>Eukaryota</taxon>
        <taxon>Metazoa</taxon>
        <taxon>Ecdysozoa</taxon>
        <taxon>Arthropoda</taxon>
        <taxon>Hexapoda</taxon>
        <taxon>Insecta</taxon>
        <taxon>Pterygota</taxon>
        <taxon>Neoptera</taxon>
        <taxon>Endopterygota</taxon>
        <taxon>Diptera</taxon>
        <taxon>Brachycera</taxon>
        <taxon>Muscomorpha</taxon>
        <taxon>Ephydroidea</taxon>
        <taxon>Drosophilidae</taxon>
        <taxon>Drosophila</taxon>
        <taxon>Sophophora</taxon>
    </lineage>
</organism>
<dbReference type="Proteomes" id="UP000001292">
    <property type="component" value="Unassembled WGS sequence"/>
</dbReference>
<evidence type="ECO:0000313" key="1">
    <source>
        <dbReference type="EMBL" id="EDW46348.1"/>
    </source>
</evidence>
<dbReference type="HOGENOM" id="CLU_2500318_0_0_1"/>
<accession>B4IFC6</accession>
<protein>
    <submittedName>
        <fullName evidence="1">GM23350</fullName>
    </submittedName>
</protein>
<sequence length="86" mass="9283">MCQAARRPCDHMPARRLASHIAHPHILPIEGTTQLRPQSPSSVRAVNSSIDRIKLCFCSGATPAFLSGECGAEKSLIRDPCEISEG</sequence>